<feature type="region of interest" description="Disordered" evidence="1">
    <location>
        <begin position="67"/>
        <end position="160"/>
    </location>
</feature>
<dbReference type="Pfam" id="PF13699">
    <property type="entry name" value="eCIS_core"/>
    <property type="match status" value="1"/>
</dbReference>
<name>A0A1J1JDQ2_PLAAG</name>
<dbReference type="InterPro" id="IPR025295">
    <property type="entry name" value="eCIS_core_dom"/>
</dbReference>
<accession>A0A1J1JDQ2</accession>
<feature type="compositionally biased region" description="Low complexity" evidence="1">
    <location>
        <begin position="99"/>
        <end position="160"/>
    </location>
</feature>
<evidence type="ECO:0000313" key="3">
    <source>
        <dbReference type="EMBL" id="CUM58380.1"/>
    </source>
</evidence>
<feature type="compositionally biased region" description="Polar residues" evidence="1">
    <location>
        <begin position="80"/>
        <end position="98"/>
    </location>
</feature>
<sequence>MGKAMGADFSGVKVHTDSQSDKLNRSLSSRAFATGPNLFFKQGEYNPGSKTGQELIAHELTHVVQQNGGSIKRKLDKESQPNNNSVSISPLPSNSLKIQQAPPTLTSTAPPSATQNQTPSATQNQTPTAAQNQTPSATQNQTPTAAQNQTPTATQNQNPNQRTAYILDTAHLHKVSIKDASKVSQSNYIGPKLKKGDEIKVDPQVIMEGGAWVKAEKDGLSGYIRKTKYLEKLTNPLGDTNPEAEESTTLENAGEVADQVSGGVNDTYGEYGDSQDLGLAGGILDGVSGLLGMVSNAKTMISSQEIWEKLETGYGVLQSGSTLAAGVSAAVANTEGGDSSALASNITAAIADGLSGLKDAVISIVNFYKLYKSTIGKKPKEAAIFLQQLVNAALAGSKVAKSIYGIISDNIPTPVVYAISALSLAMSAINSITRLSDALSAGDTKTQMETESNRFVDGVALALGDTAKPDQANISGSKVFYPDRRGTFPNYKTYFRIKSEIKKCVDDAATKSKAEDTNFSTTEATSCQTAYQGVLDKIDGLSIEDSQKEKIKLEIPNPPQTKADFETNIVNKLGGLISDANFDDVKDVLVQIQTTANSEYAKIEENTATAAYDAVKATVNINNTEVKNKIITPTVPTTQAGFKADVVDKIGKLKIDIDQYEFADKMSEINQKRQTSGWTDVALELVNMAGDITTIAVGATGVGVLVGQGMKAGTAGFKVAHGGAKLAQKMYRNRDQTGKKSTNTKHKEYCQHARYIYGQIAQLKPEDSAKAKELVGYISATGVNTTLFYAEAEPQKQLEMLVSAMKKR</sequence>
<protein>
    <recommendedName>
        <fullName evidence="2">eCIS core domain-containing protein</fullName>
    </recommendedName>
</protein>
<gene>
    <name evidence="3" type="ORF">PLAM_0413</name>
</gene>
<dbReference type="EMBL" id="LO018304">
    <property type="protein sequence ID" value="CUM58380.1"/>
    <property type="molecule type" value="Genomic_DNA"/>
</dbReference>
<feature type="domain" description="eCIS core" evidence="2">
    <location>
        <begin position="1"/>
        <end position="69"/>
    </location>
</feature>
<feature type="compositionally biased region" description="Basic and acidic residues" evidence="1">
    <location>
        <begin position="14"/>
        <end position="24"/>
    </location>
</feature>
<organism evidence="3">
    <name type="scientific">Planktothrix agardhii</name>
    <name type="common">Oscillatoria agardhii</name>
    <dbReference type="NCBI Taxonomy" id="1160"/>
    <lineage>
        <taxon>Bacteria</taxon>
        <taxon>Bacillati</taxon>
        <taxon>Cyanobacteriota</taxon>
        <taxon>Cyanophyceae</taxon>
        <taxon>Oscillatoriophycideae</taxon>
        <taxon>Oscillatoriales</taxon>
        <taxon>Microcoleaceae</taxon>
        <taxon>Planktothrix</taxon>
    </lineage>
</organism>
<reference evidence="3" key="1">
    <citation type="submission" date="2015-09" db="EMBL/GenBank/DDBJ databases">
        <authorList>
            <person name="Jackson K.R."/>
            <person name="Lunt B.L."/>
            <person name="Fisher J.N.B."/>
            <person name="Gardner A.V."/>
            <person name="Bailey M.E."/>
            <person name="Deus L.M."/>
            <person name="Earl A.S."/>
            <person name="Gibby P.D."/>
            <person name="Hartmann K.A."/>
            <person name="Liu J.E."/>
            <person name="Manci A.M."/>
            <person name="Nielsen D.A."/>
            <person name="Solomon M.B."/>
            <person name="Breakwell D.P."/>
            <person name="Burnett S.H."/>
            <person name="Grose J.H."/>
        </authorList>
    </citation>
    <scope>NUCLEOTIDE SEQUENCE</scope>
    <source>
        <strain evidence="3">7805</strain>
    </source>
</reference>
<dbReference type="AlphaFoldDB" id="A0A1J1JDQ2"/>
<evidence type="ECO:0000259" key="2">
    <source>
        <dbReference type="Pfam" id="PF13699"/>
    </source>
</evidence>
<feature type="region of interest" description="Disordered" evidence="1">
    <location>
        <begin position="1"/>
        <end position="24"/>
    </location>
</feature>
<proteinExistence type="predicted"/>
<evidence type="ECO:0000256" key="1">
    <source>
        <dbReference type="SAM" id="MobiDB-lite"/>
    </source>
</evidence>